<dbReference type="Gene3D" id="3.40.50.300">
    <property type="entry name" value="P-loop containing nucleotide triphosphate hydrolases"/>
    <property type="match status" value="2"/>
</dbReference>
<dbReference type="InterPro" id="IPR027417">
    <property type="entry name" value="P-loop_NTPase"/>
</dbReference>
<accession>A0A1U7J5J6</accession>
<evidence type="ECO:0000313" key="5">
    <source>
        <dbReference type="Proteomes" id="UP000185557"/>
    </source>
</evidence>
<evidence type="ECO:0000256" key="2">
    <source>
        <dbReference type="ARBA" id="ARBA00022840"/>
    </source>
</evidence>
<sequence length="627" mass="69951">MYKLPNLHKVLTGPDFEGVGKSTAEKAITAFGEELYEILTQKDRNRLTQVLTVKKTDLLLFGWRKVLAQQEIIQWLDRNEISPSAGTVVFRIWGHASLEKLKANPYRLLAVAPWKSVDRLAKQLNIPPDHPVRLIGASEQAVYSYIDESGSTWINQKRLRISIADLLKPRWNNSLPSLSQIAEQAIELALKTGALFAVENGFQVPGAYFLEREIEDWVLNHLTLPSLASQPVELVSAVQRIEHTNLTQEQYKVVLNAAEKNVSLFYGGAGVGKTFVIKAICTAAEMANKRPVLLALAAKAARKMTNSTGRESMTIAKALLKLKTNDFVDTVVIIDEFSMVDMLDFRHLLKRLPKSASLVLCGDEAQLPPIGPGKLLHSFIRCNQIPSQELTVVHRQAYETGIPQTLSAIRNGVLPDIASFDWENSWKQGISLIQAEWKAIPSLVTRVLDALNLEAQVISPLSESQLGAKALNSRIHQHSYGTSDLQLSTPVVFTANTTLSSGKRVINGLQGRIVNIINAAPRNPDLAHVEIEAEDERIVCSLRETESYIEMAYALTVHRAQGSDWDTIIAVLPPSRLLERAMVYTALSRCRQRCVLLVPDMEALREAVHNPPSYEVREDRLFFTRNK</sequence>
<dbReference type="EMBL" id="MRCG01000007">
    <property type="protein sequence ID" value="OKH48009.1"/>
    <property type="molecule type" value="Genomic_DNA"/>
</dbReference>
<dbReference type="AlphaFoldDB" id="A0A1U7J5J6"/>
<dbReference type="SMART" id="SM00382">
    <property type="entry name" value="AAA"/>
    <property type="match status" value="1"/>
</dbReference>
<dbReference type="Pfam" id="PF13604">
    <property type="entry name" value="AAA_30"/>
    <property type="match status" value="1"/>
</dbReference>
<protein>
    <recommendedName>
        <fullName evidence="3">AAA+ ATPase domain-containing protein</fullName>
    </recommendedName>
</protein>
<dbReference type="GO" id="GO:0003678">
    <property type="term" value="F:DNA helicase activity"/>
    <property type="evidence" value="ECO:0007669"/>
    <property type="project" value="UniProtKB-ARBA"/>
</dbReference>
<dbReference type="Proteomes" id="UP000185557">
    <property type="component" value="Unassembled WGS sequence"/>
</dbReference>
<dbReference type="CDD" id="cd18809">
    <property type="entry name" value="SF1_C_RecD"/>
    <property type="match status" value="1"/>
</dbReference>
<dbReference type="OrthoDB" id="9803432at2"/>
<dbReference type="Gene3D" id="2.30.30.940">
    <property type="match status" value="1"/>
</dbReference>
<dbReference type="InterPro" id="IPR027785">
    <property type="entry name" value="UvrD-like_helicase_C"/>
</dbReference>
<keyword evidence="5" id="KW-1185">Reference proteome</keyword>
<dbReference type="SUPFAM" id="SSF52540">
    <property type="entry name" value="P-loop containing nucleoside triphosphate hydrolases"/>
    <property type="match status" value="2"/>
</dbReference>
<dbReference type="InterPro" id="IPR050534">
    <property type="entry name" value="Coronavir_polyprotein_1ab"/>
</dbReference>
<dbReference type="InterPro" id="IPR003593">
    <property type="entry name" value="AAA+_ATPase"/>
</dbReference>
<dbReference type="GO" id="GO:0005524">
    <property type="term" value="F:ATP binding"/>
    <property type="evidence" value="ECO:0007669"/>
    <property type="project" value="UniProtKB-KW"/>
</dbReference>
<dbReference type="Pfam" id="PF13538">
    <property type="entry name" value="UvrD_C_2"/>
    <property type="match status" value="1"/>
</dbReference>
<dbReference type="InterPro" id="IPR029493">
    <property type="entry name" value="RecD2-like_HHH"/>
</dbReference>
<name>A0A1U7J5J6_9CYAN</name>
<dbReference type="PANTHER" id="PTHR43788">
    <property type="entry name" value="DNA2/NAM7 HELICASE FAMILY MEMBER"/>
    <property type="match status" value="1"/>
</dbReference>
<dbReference type="PANTHER" id="PTHR43788:SF6">
    <property type="entry name" value="DNA HELICASE B"/>
    <property type="match status" value="1"/>
</dbReference>
<feature type="domain" description="AAA+ ATPase" evidence="3">
    <location>
        <begin position="259"/>
        <end position="535"/>
    </location>
</feature>
<dbReference type="Gene3D" id="1.10.10.2220">
    <property type="match status" value="1"/>
</dbReference>
<organism evidence="4 5">
    <name type="scientific">Phormidium tenue NIES-30</name>
    <dbReference type="NCBI Taxonomy" id="549789"/>
    <lineage>
        <taxon>Bacteria</taxon>
        <taxon>Bacillati</taxon>
        <taxon>Cyanobacteriota</taxon>
        <taxon>Cyanophyceae</taxon>
        <taxon>Oscillatoriophycideae</taxon>
        <taxon>Oscillatoriales</taxon>
        <taxon>Oscillatoriaceae</taxon>
        <taxon>Phormidium</taxon>
    </lineage>
</organism>
<reference evidence="4 5" key="1">
    <citation type="submission" date="2016-11" db="EMBL/GenBank/DDBJ databases">
        <title>Draft Genome Sequences of Nine Cyanobacterial Strains from Diverse Habitats.</title>
        <authorList>
            <person name="Zhu T."/>
            <person name="Hou S."/>
            <person name="Lu X."/>
            <person name="Hess W.R."/>
        </authorList>
    </citation>
    <scope>NUCLEOTIDE SEQUENCE [LARGE SCALE GENOMIC DNA]</scope>
    <source>
        <strain evidence="4 5">NIES-30</strain>
    </source>
</reference>
<dbReference type="STRING" id="549789.NIES30_10900"/>
<gene>
    <name evidence="4" type="ORF">NIES30_10900</name>
</gene>
<evidence type="ECO:0000259" key="3">
    <source>
        <dbReference type="SMART" id="SM00382"/>
    </source>
</evidence>
<keyword evidence="1" id="KW-0547">Nucleotide-binding</keyword>
<evidence type="ECO:0000256" key="1">
    <source>
        <dbReference type="ARBA" id="ARBA00022741"/>
    </source>
</evidence>
<dbReference type="RefSeq" id="WP_073608462.1">
    <property type="nucleotide sequence ID" value="NZ_MRCG01000007.1"/>
</dbReference>
<dbReference type="CDD" id="cd17933">
    <property type="entry name" value="DEXSc_RecD-like"/>
    <property type="match status" value="1"/>
</dbReference>
<proteinExistence type="predicted"/>
<comment type="caution">
    <text evidence="4">The sequence shown here is derived from an EMBL/GenBank/DDBJ whole genome shotgun (WGS) entry which is preliminary data.</text>
</comment>
<evidence type="ECO:0000313" key="4">
    <source>
        <dbReference type="EMBL" id="OKH48009.1"/>
    </source>
</evidence>
<dbReference type="Pfam" id="PF14490">
    <property type="entry name" value="HHH_RecD2"/>
    <property type="match status" value="1"/>
</dbReference>
<keyword evidence="2" id="KW-0067">ATP-binding</keyword>